<dbReference type="SUPFAM" id="SSF47459">
    <property type="entry name" value="HLH, helix-loop-helix DNA-binding domain"/>
    <property type="match status" value="1"/>
</dbReference>
<keyword evidence="1" id="KW-0597">Phosphoprotein</keyword>
<evidence type="ECO:0000256" key="1">
    <source>
        <dbReference type="ARBA" id="ARBA00022553"/>
    </source>
</evidence>
<dbReference type="InterPro" id="IPR002418">
    <property type="entry name" value="Tscrpt_reg_Myc"/>
</dbReference>
<dbReference type="GO" id="GO:0003700">
    <property type="term" value="F:DNA-binding transcription factor activity"/>
    <property type="evidence" value="ECO:0007669"/>
    <property type="project" value="InterPro"/>
</dbReference>
<proteinExistence type="predicted"/>
<dbReference type="Pfam" id="PF00010">
    <property type="entry name" value="HLH"/>
    <property type="match status" value="1"/>
</dbReference>
<keyword evidence="2 3" id="KW-0238">DNA-binding</keyword>
<dbReference type="SMART" id="SM00353">
    <property type="entry name" value="HLH"/>
    <property type="match status" value="1"/>
</dbReference>
<dbReference type="Gene3D" id="4.10.280.10">
    <property type="entry name" value="Helix-loop-helix DNA-binding domain"/>
    <property type="match status" value="1"/>
</dbReference>
<feature type="region of interest" description="Disordered" evidence="4">
    <location>
        <begin position="280"/>
        <end position="324"/>
    </location>
</feature>
<dbReference type="PANTHER" id="PTHR45851">
    <property type="entry name" value="MYC PROTO-ONCOGENE"/>
    <property type="match status" value="1"/>
</dbReference>
<accession>A0A8C5U859</accession>
<organism evidence="6 7">
    <name type="scientific">Malurus cyaneus samueli</name>
    <dbReference type="NCBI Taxonomy" id="2593467"/>
    <lineage>
        <taxon>Eukaryota</taxon>
        <taxon>Metazoa</taxon>
        <taxon>Chordata</taxon>
        <taxon>Craniata</taxon>
        <taxon>Vertebrata</taxon>
        <taxon>Euteleostomi</taxon>
        <taxon>Archelosauria</taxon>
        <taxon>Archosauria</taxon>
        <taxon>Dinosauria</taxon>
        <taxon>Saurischia</taxon>
        <taxon>Theropoda</taxon>
        <taxon>Coelurosauria</taxon>
        <taxon>Aves</taxon>
        <taxon>Neognathae</taxon>
        <taxon>Neoaves</taxon>
        <taxon>Telluraves</taxon>
        <taxon>Australaves</taxon>
        <taxon>Passeriformes</taxon>
        <taxon>Meliphagoidea</taxon>
        <taxon>Maluridae</taxon>
        <taxon>Malurus</taxon>
    </lineage>
</organism>
<keyword evidence="3" id="KW-0539">Nucleus</keyword>
<dbReference type="OrthoDB" id="5964374at2759"/>
<evidence type="ECO:0000256" key="2">
    <source>
        <dbReference type="ARBA" id="ARBA00023125"/>
    </source>
</evidence>
<keyword evidence="7" id="KW-1185">Reference proteome</keyword>
<comment type="subcellular location">
    <subcellularLocation>
        <location evidence="3">Nucleus</location>
    </subcellularLocation>
</comment>
<feature type="domain" description="BHLH" evidence="5">
    <location>
        <begin position="321"/>
        <end position="373"/>
    </location>
</feature>
<dbReference type="GO" id="GO:0046983">
    <property type="term" value="F:protein dimerization activity"/>
    <property type="evidence" value="ECO:0007669"/>
    <property type="project" value="InterPro"/>
</dbReference>
<dbReference type="InterPro" id="IPR036638">
    <property type="entry name" value="HLH_DNA-bd_sf"/>
</dbReference>
<feature type="compositionally biased region" description="Gly residues" evidence="4">
    <location>
        <begin position="144"/>
        <end position="164"/>
    </location>
</feature>
<feature type="compositionally biased region" description="Low complexity" evidence="4">
    <location>
        <begin position="171"/>
        <end position="188"/>
    </location>
</feature>
<dbReference type="InterPro" id="IPR011598">
    <property type="entry name" value="bHLH_dom"/>
</dbReference>
<protein>
    <recommendedName>
        <fullName evidence="5">BHLH domain-containing protein</fullName>
    </recommendedName>
</protein>
<dbReference type="PRINTS" id="PR00044">
    <property type="entry name" value="LEUZIPPRMYC"/>
</dbReference>
<dbReference type="Ensembl" id="ENSMCST00000019807.1">
    <property type="protein sequence ID" value="ENSMCSP00000019323.1"/>
    <property type="gene ID" value="ENSMCSG00000013553.1"/>
</dbReference>
<dbReference type="FunFam" id="4.10.280.10:FF:000019">
    <property type="entry name" value="Myc proto-oncogene protein"/>
    <property type="match status" value="1"/>
</dbReference>
<dbReference type="AlphaFoldDB" id="A0A8C5U859"/>
<evidence type="ECO:0000259" key="5">
    <source>
        <dbReference type="PROSITE" id="PS50888"/>
    </source>
</evidence>
<reference evidence="6" key="2">
    <citation type="submission" date="2025-09" db="UniProtKB">
        <authorList>
            <consortium name="Ensembl"/>
        </authorList>
    </citation>
    <scope>IDENTIFICATION</scope>
</reference>
<dbReference type="InterPro" id="IPR012682">
    <property type="entry name" value="Tscrpt_reg_Myc_N"/>
</dbReference>
<dbReference type="InterPro" id="IPR050433">
    <property type="entry name" value="Myc_transcription_factors"/>
</dbReference>
<dbReference type="PROSITE" id="PS50888">
    <property type="entry name" value="BHLH"/>
    <property type="match status" value="1"/>
</dbReference>
<dbReference type="Pfam" id="PF01056">
    <property type="entry name" value="Myc_N"/>
    <property type="match status" value="2"/>
</dbReference>
<feature type="compositionally biased region" description="Basic and acidic residues" evidence="4">
    <location>
        <begin position="102"/>
        <end position="113"/>
    </location>
</feature>
<comment type="subunit">
    <text evidence="3">Efficient DNA binding requires dimerization with another bHLH protein.</text>
</comment>
<name>A0A8C5U859_9PASS</name>
<dbReference type="GO" id="GO:0003677">
    <property type="term" value="F:DNA binding"/>
    <property type="evidence" value="ECO:0007669"/>
    <property type="project" value="UniProtKB-UniRule"/>
</dbReference>
<dbReference type="GO" id="GO:0005634">
    <property type="term" value="C:nucleus"/>
    <property type="evidence" value="ECO:0007669"/>
    <property type="project" value="UniProtKB-SubCell"/>
</dbReference>
<evidence type="ECO:0000256" key="3">
    <source>
        <dbReference type="PIRNR" id="PIRNR001705"/>
    </source>
</evidence>
<dbReference type="PIRSF" id="PIRSF001705">
    <property type="entry name" value="Myc_protein"/>
    <property type="match status" value="1"/>
</dbReference>
<reference evidence="6" key="1">
    <citation type="submission" date="2025-08" db="UniProtKB">
        <authorList>
            <consortium name="Ensembl"/>
        </authorList>
    </citation>
    <scope>IDENTIFICATION</scope>
</reference>
<evidence type="ECO:0000313" key="6">
    <source>
        <dbReference type="Ensembl" id="ENSMCSP00000019323.1"/>
    </source>
</evidence>
<dbReference type="Proteomes" id="UP000694560">
    <property type="component" value="Unplaced"/>
</dbReference>
<evidence type="ECO:0000256" key="4">
    <source>
        <dbReference type="SAM" id="MobiDB-lite"/>
    </source>
</evidence>
<sequence length="404" mass="44016">SLQWTSKKKPITPGMVNKNIDLEFYSLQPCFYPDEDRFLYFARLLLTPPLSPRPGWIQEHPPRGPVCGRGGSLGAAPGPRITDNARSIIIQDCMWSGSSARGKLERAASERPQSEAPPPPGAAGSQRTGSDSSGCSGKRSPRAGGLGAGPGSRAGWGAPCGGRCGGRRARTGGSVPPAPPHVSAAVGPEPSPRSSSGQEGLRGAKDPPGPLTVSCPRGGGHGLVRIFSVRIMSVLFSVLSYQKKYPKNTTFSSVRTRQNGLILKCCTPVHQQHDYATPSPFVETEETPPQKKIKVPCPVKPTIQPKPKCSNSGNSDSEDSERRHHHCILERRRRNALRTQFLKLRDHIPGLVKNEKATKAMILKKAAEYFCSLQAEEQKLLLEKKKLQARQEQLLKKLNYKWTC</sequence>
<evidence type="ECO:0000313" key="7">
    <source>
        <dbReference type="Proteomes" id="UP000694560"/>
    </source>
</evidence>
<feature type="region of interest" description="Disordered" evidence="4">
    <location>
        <begin position="100"/>
        <end position="216"/>
    </location>
</feature>